<accession>A0A8H6XUL4</accession>
<dbReference type="EMBL" id="JACAZH010000018">
    <property type="protein sequence ID" value="KAF7346701.1"/>
    <property type="molecule type" value="Genomic_DNA"/>
</dbReference>
<gene>
    <name evidence="2" type="ORF">MSAN_01807900</name>
</gene>
<feature type="signal peptide" evidence="1">
    <location>
        <begin position="1"/>
        <end position="20"/>
    </location>
</feature>
<evidence type="ECO:0008006" key="4">
    <source>
        <dbReference type="Google" id="ProtNLM"/>
    </source>
</evidence>
<feature type="chain" id="PRO_5034673199" description="Ricin B lectin domain-containing protein" evidence="1">
    <location>
        <begin position="21"/>
        <end position="179"/>
    </location>
</feature>
<dbReference type="InterPro" id="IPR035992">
    <property type="entry name" value="Ricin_B-like_lectins"/>
</dbReference>
<evidence type="ECO:0000313" key="2">
    <source>
        <dbReference type="EMBL" id="KAF7346701.1"/>
    </source>
</evidence>
<name>A0A8H6XUL4_9AGAR</name>
<proteinExistence type="predicted"/>
<keyword evidence="3" id="KW-1185">Reference proteome</keyword>
<reference evidence="2" key="1">
    <citation type="submission" date="2020-05" db="EMBL/GenBank/DDBJ databases">
        <title>Mycena genomes resolve the evolution of fungal bioluminescence.</title>
        <authorList>
            <person name="Tsai I.J."/>
        </authorList>
    </citation>
    <scope>NUCLEOTIDE SEQUENCE</scope>
    <source>
        <strain evidence="2">160909Yilan</strain>
    </source>
</reference>
<comment type="caution">
    <text evidence="2">The sequence shown here is derived from an EMBL/GenBank/DDBJ whole genome shotgun (WGS) entry which is preliminary data.</text>
</comment>
<dbReference type="Gene3D" id="2.80.10.50">
    <property type="match status" value="1"/>
</dbReference>
<keyword evidence="1" id="KW-0732">Signal</keyword>
<sequence length="179" mass="18687">MFSSVLRAFIFAVFALSVSAQTNIYSNVRLISDVQEPFVEYCLAAESDTDGAAAVVVPCSTPGSSDVNWSVPEPVNGVFPAGPIETTDGLLCITIPAGVVGSGIQLAVKTCTGEQDQQWQITGNAQWQVAGDPEAFCITIPGVDGYEPIPNPTVVELQPCAAIDTALSAAQNFAISFNS</sequence>
<dbReference type="SUPFAM" id="SSF50370">
    <property type="entry name" value="Ricin B-like lectins"/>
    <property type="match status" value="1"/>
</dbReference>
<dbReference type="OrthoDB" id="10301300at2759"/>
<organism evidence="2 3">
    <name type="scientific">Mycena sanguinolenta</name>
    <dbReference type="NCBI Taxonomy" id="230812"/>
    <lineage>
        <taxon>Eukaryota</taxon>
        <taxon>Fungi</taxon>
        <taxon>Dikarya</taxon>
        <taxon>Basidiomycota</taxon>
        <taxon>Agaricomycotina</taxon>
        <taxon>Agaricomycetes</taxon>
        <taxon>Agaricomycetidae</taxon>
        <taxon>Agaricales</taxon>
        <taxon>Marasmiineae</taxon>
        <taxon>Mycenaceae</taxon>
        <taxon>Mycena</taxon>
    </lineage>
</organism>
<dbReference type="Proteomes" id="UP000623467">
    <property type="component" value="Unassembled WGS sequence"/>
</dbReference>
<protein>
    <recommendedName>
        <fullName evidence="4">Ricin B lectin domain-containing protein</fullName>
    </recommendedName>
</protein>
<evidence type="ECO:0000313" key="3">
    <source>
        <dbReference type="Proteomes" id="UP000623467"/>
    </source>
</evidence>
<dbReference type="AlphaFoldDB" id="A0A8H6XUL4"/>
<dbReference type="PROSITE" id="PS50231">
    <property type="entry name" value="RICIN_B_LECTIN"/>
    <property type="match status" value="1"/>
</dbReference>
<evidence type="ECO:0000256" key="1">
    <source>
        <dbReference type="SAM" id="SignalP"/>
    </source>
</evidence>